<accession>A0A2P6MN84</accession>
<proteinExistence type="predicted"/>
<evidence type="ECO:0000313" key="3">
    <source>
        <dbReference type="Proteomes" id="UP000241769"/>
    </source>
</evidence>
<reference evidence="2 3" key="1">
    <citation type="journal article" date="2018" name="Genome Biol. Evol.">
        <title>Multiple Roots of Fruiting Body Formation in Amoebozoa.</title>
        <authorList>
            <person name="Hillmann F."/>
            <person name="Forbes G."/>
            <person name="Novohradska S."/>
            <person name="Ferling I."/>
            <person name="Riege K."/>
            <person name="Groth M."/>
            <person name="Westermann M."/>
            <person name="Marz M."/>
            <person name="Spaller T."/>
            <person name="Winckler T."/>
            <person name="Schaap P."/>
            <person name="Glockner G."/>
        </authorList>
    </citation>
    <scope>NUCLEOTIDE SEQUENCE [LARGE SCALE GENOMIC DNA]</scope>
    <source>
        <strain evidence="2 3">Jena</strain>
    </source>
</reference>
<dbReference type="EMBL" id="MDYQ01000661">
    <property type="protein sequence ID" value="PRP73142.1"/>
    <property type="molecule type" value="Genomic_DNA"/>
</dbReference>
<evidence type="ECO:0000256" key="1">
    <source>
        <dbReference type="SAM" id="MobiDB-lite"/>
    </source>
</evidence>
<dbReference type="Proteomes" id="UP000241769">
    <property type="component" value="Unassembled WGS sequence"/>
</dbReference>
<protein>
    <submittedName>
        <fullName evidence="2">Uncharacterized protein</fullName>
    </submittedName>
</protein>
<organism evidence="2 3">
    <name type="scientific">Planoprotostelium fungivorum</name>
    <dbReference type="NCBI Taxonomy" id="1890364"/>
    <lineage>
        <taxon>Eukaryota</taxon>
        <taxon>Amoebozoa</taxon>
        <taxon>Evosea</taxon>
        <taxon>Variosea</taxon>
        <taxon>Cavosteliida</taxon>
        <taxon>Cavosteliaceae</taxon>
        <taxon>Planoprotostelium</taxon>
    </lineage>
</organism>
<dbReference type="InParanoid" id="A0A2P6MN84"/>
<sequence>MKSSVTRDIPDNKGEVATGSEVHRPWLGELDPYEQIGNSTIKRIPTRDDKSKTPSSLI</sequence>
<keyword evidence="3" id="KW-1185">Reference proteome</keyword>
<evidence type="ECO:0000313" key="2">
    <source>
        <dbReference type="EMBL" id="PRP73142.1"/>
    </source>
</evidence>
<name>A0A2P6MN84_9EUKA</name>
<dbReference type="AlphaFoldDB" id="A0A2P6MN84"/>
<gene>
    <name evidence="2" type="ORF">PROFUN_03456</name>
</gene>
<comment type="caution">
    <text evidence="2">The sequence shown here is derived from an EMBL/GenBank/DDBJ whole genome shotgun (WGS) entry which is preliminary data.</text>
</comment>
<feature type="region of interest" description="Disordered" evidence="1">
    <location>
        <begin position="1"/>
        <end position="58"/>
    </location>
</feature>